<evidence type="ECO:0000313" key="2">
    <source>
        <dbReference type="Proteomes" id="UP000499080"/>
    </source>
</evidence>
<organism evidence="1 2">
    <name type="scientific">Araneus ventricosus</name>
    <name type="common">Orbweaver spider</name>
    <name type="synonym">Epeira ventricosa</name>
    <dbReference type="NCBI Taxonomy" id="182803"/>
    <lineage>
        <taxon>Eukaryota</taxon>
        <taxon>Metazoa</taxon>
        <taxon>Ecdysozoa</taxon>
        <taxon>Arthropoda</taxon>
        <taxon>Chelicerata</taxon>
        <taxon>Arachnida</taxon>
        <taxon>Araneae</taxon>
        <taxon>Araneomorphae</taxon>
        <taxon>Entelegynae</taxon>
        <taxon>Araneoidea</taxon>
        <taxon>Araneidae</taxon>
        <taxon>Araneus</taxon>
    </lineage>
</organism>
<sequence length="89" mass="10071">MSPIPHSSKIPVTKTIEIFLMTLKTKVRLMTRTSTVFQIATSPNLFPAEIERFSRRFGLSKDSAELLGSSLKKKNLLAPGASFSWFRKR</sequence>
<gene>
    <name evidence="1" type="ORF">AVEN_28701_1</name>
</gene>
<proteinExistence type="predicted"/>
<dbReference type="AlphaFoldDB" id="A0A4Y2J3A2"/>
<protein>
    <submittedName>
        <fullName evidence="1">Uncharacterized protein</fullName>
    </submittedName>
</protein>
<comment type="caution">
    <text evidence="1">The sequence shown here is derived from an EMBL/GenBank/DDBJ whole genome shotgun (WGS) entry which is preliminary data.</text>
</comment>
<evidence type="ECO:0000313" key="1">
    <source>
        <dbReference type="EMBL" id="GBM84374.1"/>
    </source>
</evidence>
<reference evidence="1 2" key="1">
    <citation type="journal article" date="2019" name="Sci. Rep.">
        <title>Orb-weaving spider Araneus ventricosus genome elucidates the spidroin gene catalogue.</title>
        <authorList>
            <person name="Kono N."/>
            <person name="Nakamura H."/>
            <person name="Ohtoshi R."/>
            <person name="Moran D.A.P."/>
            <person name="Shinohara A."/>
            <person name="Yoshida Y."/>
            <person name="Fujiwara M."/>
            <person name="Mori M."/>
            <person name="Tomita M."/>
            <person name="Arakawa K."/>
        </authorList>
    </citation>
    <scope>NUCLEOTIDE SEQUENCE [LARGE SCALE GENOMIC DNA]</scope>
</reference>
<dbReference type="EMBL" id="BGPR01003155">
    <property type="protein sequence ID" value="GBM84374.1"/>
    <property type="molecule type" value="Genomic_DNA"/>
</dbReference>
<keyword evidence="2" id="KW-1185">Reference proteome</keyword>
<dbReference type="Proteomes" id="UP000499080">
    <property type="component" value="Unassembled WGS sequence"/>
</dbReference>
<accession>A0A4Y2J3A2</accession>
<name>A0A4Y2J3A2_ARAVE</name>